<dbReference type="InterPro" id="IPR036388">
    <property type="entry name" value="WH-like_DNA-bd_sf"/>
</dbReference>
<gene>
    <name evidence="6" type="ORF">GFK26_31895</name>
</gene>
<protein>
    <submittedName>
        <fullName evidence="6">LysR family transcriptional regulator</fullName>
    </submittedName>
</protein>
<comment type="similarity">
    <text evidence="1">Belongs to the LysR transcriptional regulatory family.</text>
</comment>
<dbReference type="PANTHER" id="PTHR30118">
    <property type="entry name" value="HTH-TYPE TRANSCRIPTIONAL REGULATOR LEUO-RELATED"/>
    <property type="match status" value="1"/>
</dbReference>
<dbReference type="EMBL" id="CP045644">
    <property type="protein sequence ID" value="QFZ87052.1"/>
    <property type="molecule type" value="Genomic_DNA"/>
</dbReference>
<dbReference type="AlphaFoldDB" id="A0A5Q0MF61"/>
<reference evidence="6 7" key="1">
    <citation type="submission" date="2019-10" db="EMBL/GenBank/DDBJ databases">
        <title>Complete genome sequence of Variovorax paradoxus 5C-2.</title>
        <authorList>
            <person name="Gogoleva N.E."/>
            <person name="Balkin A.S."/>
        </authorList>
    </citation>
    <scope>NUCLEOTIDE SEQUENCE [LARGE SCALE GENOMIC DNA]</scope>
    <source>
        <strain evidence="6 7">5C-2</strain>
    </source>
</reference>
<evidence type="ECO:0000259" key="5">
    <source>
        <dbReference type="PROSITE" id="PS50931"/>
    </source>
</evidence>
<accession>A0A5Q0MF61</accession>
<proteinExistence type="inferred from homology"/>
<dbReference type="RefSeq" id="WP_153285487.1">
    <property type="nucleotide sequence ID" value="NZ_CP045644.1"/>
</dbReference>
<evidence type="ECO:0000313" key="7">
    <source>
        <dbReference type="Proteomes" id="UP000326780"/>
    </source>
</evidence>
<dbReference type="InterPro" id="IPR005119">
    <property type="entry name" value="LysR_subst-bd"/>
</dbReference>
<evidence type="ECO:0000256" key="2">
    <source>
        <dbReference type="ARBA" id="ARBA00023015"/>
    </source>
</evidence>
<dbReference type="Proteomes" id="UP000326780">
    <property type="component" value="Chromosome"/>
</dbReference>
<evidence type="ECO:0000256" key="4">
    <source>
        <dbReference type="ARBA" id="ARBA00023163"/>
    </source>
</evidence>
<keyword evidence="2" id="KW-0805">Transcription regulation</keyword>
<dbReference type="Pfam" id="PF03466">
    <property type="entry name" value="LysR_substrate"/>
    <property type="match status" value="1"/>
</dbReference>
<dbReference type="SUPFAM" id="SSF46785">
    <property type="entry name" value="Winged helix' DNA-binding domain"/>
    <property type="match status" value="1"/>
</dbReference>
<evidence type="ECO:0000313" key="6">
    <source>
        <dbReference type="EMBL" id="QFZ87052.1"/>
    </source>
</evidence>
<keyword evidence="3" id="KW-0238">DNA-binding</keyword>
<name>A0A5Q0MF61_VARPD</name>
<evidence type="ECO:0000256" key="1">
    <source>
        <dbReference type="ARBA" id="ARBA00009437"/>
    </source>
</evidence>
<dbReference type="PANTHER" id="PTHR30118:SF15">
    <property type="entry name" value="TRANSCRIPTIONAL REGULATORY PROTEIN"/>
    <property type="match status" value="1"/>
</dbReference>
<dbReference type="Gene3D" id="1.10.10.10">
    <property type="entry name" value="Winged helix-like DNA-binding domain superfamily/Winged helix DNA-binding domain"/>
    <property type="match status" value="1"/>
</dbReference>
<organism evidence="6 7">
    <name type="scientific">Variovorax paradoxus</name>
    <dbReference type="NCBI Taxonomy" id="34073"/>
    <lineage>
        <taxon>Bacteria</taxon>
        <taxon>Pseudomonadati</taxon>
        <taxon>Pseudomonadota</taxon>
        <taxon>Betaproteobacteria</taxon>
        <taxon>Burkholderiales</taxon>
        <taxon>Comamonadaceae</taxon>
        <taxon>Variovorax</taxon>
    </lineage>
</organism>
<dbReference type="InterPro" id="IPR050389">
    <property type="entry name" value="LysR-type_TF"/>
</dbReference>
<dbReference type="Pfam" id="PF00126">
    <property type="entry name" value="HTH_1"/>
    <property type="match status" value="1"/>
</dbReference>
<sequence>MRDQALFDKIDLHLIRVLHTVLTDRSVSRAAIRLGMYQPAVSAALKRLRELSGDPLLVRSGSGMVPTDAGLRMIEPAASILRAAEMLFSDARGFEPQSAATTFRIAASDYMDPLFLPLLVAQVKREAPLCQIEIHALSPDSDYHGHLALGQVDLVIGNWLKPPEDLHMARLFGDEVVSLVNQDHPAVRRGWDLETWLAAEHIAPTPMHPGGRGIIDQMLDELGRQRNITARCAHFSLIPDMVASSLLVLTTGRQYCERFAARLPLKILECPAALPRLMYYQLWHERTHSSSSARWLRECIKGVAASLRPGFDAAPAAAARTLPAEPIPDPP</sequence>
<dbReference type="Gene3D" id="3.40.190.10">
    <property type="entry name" value="Periplasmic binding protein-like II"/>
    <property type="match status" value="2"/>
</dbReference>
<dbReference type="PROSITE" id="PS50931">
    <property type="entry name" value="HTH_LYSR"/>
    <property type="match status" value="1"/>
</dbReference>
<dbReference type="InterPro" id="IPR036390">
    <property type="entry name" value="WH_DNA-bd_sf"/>
</dbReference>
<dbReference type="GO" id="GO:0003677">
    <property type="term" value="F:DNA binding"/>
    <property type="evidence" value="ECO:0007669"/>
    <property type="project" value="UniProtKB-KW"/>
</dbReference>
<dbReference type="InterPro" id="IPR000847">
    <property type="entry name" value="LysR_HTH_N"/>
</dbReference>
<evidence type="ECO:0000256" key="3">
    <source>
        <dbReference type="ARBA" id="ARBA00023125"/>
    </source>
</evidence>
<feature type="domain" description="HTH lysR-type" evidence="5">
    <location>
        <begin position="10"/>
        <end position="67"/>
    </location>
</feature>
<keyword evidence="4" id="KW-0804">Transcription</keyword>
<dbReference type="SUPFAM" id="SSF53850">
    <property type="entry name" value="Periplasmic binding protein-like II"/>
    <property type="match status" value="1"/>
</dbReference>
<dbReference type="PRINTS" id="PR00039">
    <property type="entry name" value="HTHLYSR"/>
</dbReference>
<dbReference type="GO" id="GO:0003700">
    <property type="term" value="F:DNA-binding transcription factor activity"/>
    <property type="evidence" value="ECO:0007669"/>
    <property type="project" value="InterPro"/>
</dbReference>